<dbReference type="AlphaFoldDB" id="A0A5C3PW37"/>
<dbReference type="InParanoid" id="A0A5C3PW37"/>
<reference evidence="3 4" key="1">
    <citation type="journal article" date="2019" name="Nat. Ecol. Evol.">
        <title>Megaphylogeny resolves global patterns of mushroom evolution.</title>
        <authorList>
            <person name="Varga T."/>
            <person name="Krizsan K."/>
            <person name="Foldi C."/>
            <person name="Dima B."/>
            <person name="Sanchez-Garcia M."/>
            <person name="Sanchez-Ramirez S."/>
            <person name="Szollosi G.J."/>
            <person name="Szarkandi J.G."/>
            <person name="Papp V."/>
            <person name="Albert L."/>
            <person name="Andreopoulos W."/>
            <person name="Angelini C."/>
            <person name="Antonin V."/>
            <person name="Barry K.W."/>
            <person name="Bougher N.L."/>
            <person name="Buchanan P."/>
            <person name="Buyck B."/>
            <person name="Bense V."/>
            <person name="Catcheside P."/>
            <person name="Chovatia M."/>
            <person name="Cooper J."/>
            <person name="Damon W."/>
            <person name="Desjardin D."/>
            <person name="Finy P."/>
            <person name="Geml J."/>
            <person name="Haridas S."/>
            <person name="Hughes K."/>
            <person name="Justo A."/>
            <person name="Karasinski D."/>
            <person name="Kautmanova I."/>
            <person name="Kiss B."/>
            <person name="Kocsube S."/>
            <person name="Kotiranta H."/>
            <person name="LaButti K.M."/>
            <person name="Lechner B.E."/>
            <person name="Liimatainen K."/>
            <person name="Lipzen A."/>
            <person name="Lukacs Z."/>
            <person name="Mihaltcheva S."/>
            <person name="Morgado L.N."/>
            <person name="Niskanen T."/>
            <person name="Noordeloos M.E."/>
            <person name="Ohm R.A."/>
            <person name="Ortiz-Santana B."/>
            <person name="Ovrebo C."/>
            <person name="Racz N."/>
            <person name="Riley R."/>
            <person name="Savchenko A."/>
            <person name="Shiryaev A."/>
            <person name="Soop K."/>
            <person name="Spirin V."/>
            <person name="Szebenyi C."/>
            <person name="Tomsovsky M."/>
            <person name="Tulloss R.E."/>
            <person name="Uehling J."/>
            <person name="Grigoriev I.V."/>
            <person name="Vagvolgyi C."/>
            <person name="Papp T."/>
            <person name="Martin F.M."/>
            <person name="Miettinen O."/>
            <person name="Hibbett D.S."/>
            <person name="Nagy L.G."/>
        </authorList>
    </citation>
    <scope>NUCLEOTIDE SEQUENCE [LARGE SCALE GENOMIC DNA]</scope>
    <source>
        <strain evidence="3 4">HHB13444</strain>
    </source>
</reference>
<evidence type="ECO:0000256" key="1">
    <source>
        <dbReference type="SAM" id="MobiDB-lite"/>
    </source>
</evidence>
<evidence type="ECO:0000313" key="4">
    <source>
        <dbReference type="Proteomes" id="UP000308197"/>
    </source>
</evidence>
<feature type="region of interest" description="Disordered" evidence="1">
    <location>
        <begin position="29"/>
        <end position="53"/>
    </location>
</feature>
<keyword evidence="2" id="KW-0732">Signal</keyword>
<sequence length="53" mass="5591">MQIFYKFVFLASLLALATAAPAVSLEGAVTPSPAGCEERRDSDTAGFHPDACF</sequence>
<feature type="chain" id="PRO_5023066361" evidence="2">
    <location>
        <begin position="20"/>
        <end position="53"/>
    </location>
</feature>
<dbReference type="Proteomes" id="UP000308197">
    <property type="component" value="Unassembled WGS sequence"/>
</dbReference>
<evidence type="ECO:0000313" key="3">
    <source>
        <dbReference type="EMBL" id="TFK93681.1"/>
    </source>
</evidence>
<proteinExistence type="predicted"/>
<evidence type="ECO:0000256" key="2">
    <source>
        <dbReference type="SAM" id="SignalP"/>
    </source>
</evidence>
<protein>
    <submittedName>
        <fullName evidence="3">Uncharacterized protein</fullName>
    </submittedName>
</protein>
<gene>
    <name evidence="3" type="ORF">K466DRAFT_580733</name>
</gene>
<dbReference type="EMBL" id="ML210978">
    <property type="protein sequence ID" value="TFK93681.1"/>
    <property type="molecule type" value="Genomic_DNA"/>
</dbReference>
<name>A0A5C3PW37_9APHY</name>
<feature type="signal peptide" evidence="2">
    <location>
        <begin position="1"/>
        <end position="19"/>
    </location>
</feature>
<accession>A0A5C3PW37</accession>
<keyword evidence="4" id="KW-1185">Reference proteome</keyword>
<organism evidence="3 4">
    <name type="scientific">Polyporus arcularius HHB13444</name>
    <dbReference type="NCBI Taxonomy" id="1314778"/>
    <lineage>
        <taxon>Eukaryota</taxon>
        <taxon>Fungi</taxon>
        <taxon>Dikarya</taxon>
        <taxon>Basidiomycota</taxon>
        <taxon>Agaricomycotina</taxon>
        <taxon>Agaricomycetes</taxon>
        <taxon>Polyporales</taxon>
        <taxon>Polyporaceae</taxon>
        <taxon>Polyporus</taxon>
    </lineage>
</organism>